<comment type="similarity">
    <text evidence="2">Belongs to the EfeM/EfeO family.</text>
</comment>
<reference evidence="6" key="1">
    <citation type="submission" date="2020-02" db="EMBL/GenBank/DDBJ databases">
        <authorList>
            <person name="Shen X.-R."/>
            <person name="Zhang Y.-X."/>
        </authorList>
    </citation>
    <scope>NUCLEOTIDE SEQUENCE</scope>
    <source>
        <strain evidence="6">SYP-B3998</strain>
    </source>
</reference>
<dbReference type="InterPro" id="IPR038352">
    <property type="entry name" value="Imelysin_sf"/>
</dbReference>
<dbReference type="InterPro" id="IPR050894">
    <property type="entry name" value="EfeM/EfeO_iron_uptake"/>
</dbReference>
<dbReference type="PROSITE" id="PS51257">
    <property type="entry name" value="PROKAR_LIPOPROTEIN"/>
    <property type="match status" value="1"/>
</dbReference>
<evidence type="ECO:0000256" key="3">
    <source>
        <dbReference type="ARBA" id="ARBA00022729"/>
    </source>
</evidence>
<dbReference type="EMBL" id="JAAIKC010000003">
    <property type="protein sequence ID" value="NEW06455.1"/>
    <property type="molecule type" value="Genomic_DNA"/>
</dbReference>
<evidence type="ECO:0000256" key="4">
    <source>
        <dbReference type="SAM" id="SignalP"/>
    </source>
</evidence>
<evidence type="ECO:0000259" key="5">
    <source>
        <dbReference type="Pfam" id="PF09375"/>
    </source>
</evidence>
<dbReference type="Pfam" id="PF09375">
    <property type="entry name" value="Peptidase_M75"/>
    <property type="match status" value="1"/>
</dbReference>
<feature type="signal peptide" evidence="4">
    <location>
        <begin position="1"/>
        <end position="24"/>
    </location>
</feature>
<dbReference type="InterPro" id="IPR018976">
    <property type="entry name" value="Imelysin-like"/>
</dbReference>
<dbReference type="InterPro" id="IPR034981">
    <property type="entry name" value="Imelysin-like_EfeO/Algp7"/>
</dbReference>
<comment type="subcellular location">
    <subcellularLocation>
        <location evidence="1">Cell envelope</location>
    </subcellularLocation>
</comment>
<dbReference type="CDD" id="cd14656">
    <property type="entry name" value="Imelysin-like_EfeO"/>
    <property type="match status" value="1"/>
</dbReference>
<dbReference type="Gene3D" id="1.20.1420.20">
    <property type="entry name" value="M75 peptidase, HXXE motif"/>
    <property type="match status" value="1"/>
</dbReference>
<evidence type="ECO:0000256" key="1">
    <source>
        <dbReference type="ARBA" id="ARBA00004196"/>
    </source>
</evidence>
<dbReference type="AlphaFoldDB" id="A0A6G3ZWG5"/>
<sequence length="402" mass="44187">MNKRQQFIILAAALTLVVTGCGKAATPGATTTTTPVASPTPNVTKVPAKEGAAAFIKTIDGLKGQLDQKKVNEPKKQSSTLEEEWASFEDEVKLKYPELYVKVEKFLTPLEAGLKQEKLDNELISQLNDGLKVAVTELSTSLNENKGAVNEAAISGSKELQEATKAYNLYVQEQGKQMVTLLEQLDAAVKSGDLKKAQEAYVQSRSPYERIEPIIERFKDLDGVMDARVDDFKDENDAEFTGYHRIEHLLFVKKTVKAAEPFSARLLEDGKKMQQSIAATSIEATDFVTGVGELMEEAQTKKITGEEERWSGASIPVIRANVEGAQKIYDLVKSELKKKDPALDEKISKSLTAVIDTMNTLSPVGTTWSDFSKMEQSKQVDLKNKLEALAEPLVKMPGTLGQ</sequence>
<gene>
    <name evidence="6" type="ORF">GK047_10580</name>
</gene>
<proteinExistence type="inferred from homology"/>
<accession>A0A6G3ZWG5</accession>
<protein>
    <submittedName>
        <fullName evidence="6">EfeM/EfeO family lipoprotein</fullName>
    </submittedName>
</protein>
<dbReference type="RefSeq" id="WP_163945507.1">
    <property type="nucleotide sequence ID" value="NZ_JAAIKC010000003.1"/>
</dbReference>
<organism evidence="6">
    <name type="scientific">Paenibacillus sp. SYP-B3998</name>
    <dbReference type="NCBI Taxonomy" id="2678564"/>
    <lineage>
        <taxon>Bacteria</taxon>
        <taxon>Bacillati</taxon>
        <taxon>Bacillota</taxon>
        <taxon>Bacilli</taxon>
        <taxon>Bacillales</taxon>
        <taxon>Paenibacillaceae</taxon>
        <taxon>Paenibacillus</taxon>
    </lineage>
</organism>
<name>A0A6G3ZWG5_9BACL</name>
<feature type="domain" description="Imelysin-like" evidence="5">
    <location>
        <begin position="163"/>
        <end position="390"/>
    </location>
</feature>
<dbReference type="PANTHER" id="PTHR39192:SF1">
    <property type="entry name" value="IRON UPTAKE SYSTEM COMPONENT EFEO"/>
    <property type="match status" value="1"/>
</dbReference>
<comment type="caution">
    <text evidence="6">The sequence shown here is derived from an EMBL/GenBank/DDBJ whole genome shotgun (WGS) entry which is preliminary data.</text>
</comment>
<evidence type="ECO:0000313" key="6">
    <source>
        <dbReference type="EMBL" id="NEW06455.1"/>
    </source>
</evidence>
<keyword evidence="6" id="KW-0449">Lipoprotein</keyword>
<feature type="chain" id="PRO_5026060286" evidence="4">
    <location>
        <begin position="25"/>
        <end position="402"/>
    </location>
</feature>
<dbReference type="GO" id="GO:0030313">
    <property type="term" value="C:cell envelope"/>
    <property type="evidence" value="ECO:0007669"/>
    <property type="project" value="UniProtKB-SubCell"/>
</dbReference>
<evidence type="ECO:0000256" key="2">
    <source>
        <dbReference type="ARBA" id="ARBA00005989"/>
    </source>
</evidence>
<keyword evidence="3 4" id="KW-0732">Signal</keyword>
<dbReference type="PANTHER" id="PTHR39192">
    <property type="entry name" value="IRON UPTAKE SYSTEM COMPONENT EFEO"/>
    <property type="match status" value="1"/>
</dbReference>